<gene>
    <name evidence="1" type="ORF">LTRI10_LOCUS2990</name>
</gene>
<dbReference type="AlphaFoldDB" id="A0AAV2CGU8"/>
<sequence>MGGIRSLCRSNLGSHQGIVGGDERERNGRILYTFLTNLRLLQSRWTQRAPPPIYHWSLVEFSKAEVSEREISAVTMKIACEAKLGQPPVKLRREIRARGRKSEKNDGTKK</sequence>
<organism evidence="1 2">
    <name type="scientific">Linum trigynum</name>
    <dbReference type="NCBI Taxonomy" id="586398"/>
    <lineage>
        <taxon>Eukaryota</taxon>
        <taxon>Viridiplantae</taxon>
        <taxon>Streptophyta</taxon>
        <taxon>Embryophyta</taxon>
        <taxon>Tracheophyta</taxon>
        <taxon>Spermatophyta</taxon>
        <taxon>Magnoliopsida</taxon>
        <taxon>eudicotyledons</taxon>
        <taxon>Gunneridae</taxon>
        <taxon>Pentapetalae</taxon>
        <taxon>rosids</taxon>
        <taxon>fabids</taxon>
        <taxon>Malpighiales</taxon>
        <taxon>Linaceae</taxon>
        <taxon>Linum</taxon>
    </lineage>
</organism>
<name>A0AAV2CGU8_9ROSI</name>
<evidence type="ECO:0000313" key="2">
    <source>
        <dbReference type="Proteomes" id="UP001497516"/>
    </source>
</evidence>
<dbReference type="Proteomes" id="UP001497516">
    <property type="component" value="Chromosome 1"/>
</dbReference>
<protein>
    <submittedName>
        <fullName evidence="1">Uncharacterized protein</fullName>
    </submittedName>
</protein>
<dbReference type="EMBL" id="OZ034813">
    <property type="protein sequence ID" value="CAL1355217.1"/>
    <property type="molecule type" value="Genomic_DNA"/>
</dbReference>
<reference evidence="1 2" key="1">
    <citation type="submission" date="2024-04" db="EMBL/GenBank/DDBJ databases">
        <authorList>
            <person name="Fracassetti M."/>
        </authorList>
    </citation>
    <scope>NUCLEOTIDE SEQUENCE [LARGE SCALE GENOMIC DNA]</scope>
</reference>
<evidence type="ECO:0000313" key="1">
    <source>
        <dbReference type="EMBL" id="CAL1355217.1"/>
    </source>
</evidence>
<keyword evidence="2" id="KW-1185">Reference proteome</keyword>
<accession>A0AAV2CGU8</accession>
<proteinExistence type="predicted"/>